<evidence type="ECO:0000313" key="1">
    <source>
        <dbReference type="EMBL" id="PNF13832.1"/>
    </source>
</evidence>
<gene>
    <name evidence="1" type="ORF">B7P43_G12445</name>
</gene>
<keyword evidence="2" id="KW-1185">Reference proteome</keyword>
<name>A0A2J7PBY1_9NEOP</name>
<sequence length="191" mass="21468">MEDKLRQMHGEDGLEDAGLKFDHDSIADVTPNEANKMMQETSATNHITEHEEEALFTYEVCPLNFSYFCLHASVMCRFVAFSRLPANRTGRLIADKGVVFAESLIPAVFFREMKLKLPAGVPTQPLQSLQQVSAYLHKIHRLAFCTGTGLHDPIRSMKCRIYVDMPSSVRRCTACSTQRQAVLFAAQQKAT</sequence>
<protein>
    <submittedName>
        <fullName evidence="1">Uncharacterized protein</fullName>
    </submittedName>
</protein>
<comment type="caution">
    <text evidence="1">The sequence shown here is derived from an EMBL/GenBank/DDBJ whole genome shotgun (WGS) entry which is preliminary data.</text>
</comment>
<dbReference type="Proteomes" id="UP000235965">
    <property type="component" value="Unassembled WGS sequence"/>
</dbReference>
<dbReference type="AlphaFoldDB" id="A0A2J7PBY1"/>
<evidence type="ECO:0000313" key="2">
    <source>
        <dbReference type="Proteomes" id="UP000235965"/>
    </source>
</evidence>
<reference evidence="1 2" key="1">
    <citation type="submission" date="2017-12" db="EMBL/GenBank/DDBJ databases">
        <title>Hemimetabolous genomes reveal molecular basis of termite eusociality.</title>
        <authorList>
            <person name="Harrison M.C."/>
            <person name="Jongepier E."/>
            <person name="Robertson H.M."/>
            <person name="Arning N."/>
            <person name="Bitard-Feildel T."/>
            <person name="Chao H."/>
            <person name="Childers C.P."/>
            <person name="Dinh H."/>
            <person name="Doddapaneni H."/>
            <person name="Dugan S."/>
            <person name="Gowin J."/>
            <person name="Greiner C."/>
            <person name="Han Y."/>
            <person name="Hu H."/>
            <person name="Hughes D.S.T."/>
            <person name="Huylmans A.-K."/>
            <person name="Kemena C."/>
            <person name="Kremer L.P.M."/>
            <person name="Lee S.L."/>
            <person name="Lopez-Ezquerra A."/>
            <person name="Mallet L."/>
            <person name="Monroy-Kuhn J.M."/>
            <person name="Moser A."/>
            <person name="Murali S.C."/>
            <person name="Muzny D.M."/>
            <person name="Otani S."/>
            <person name="Piulachs M.-D."/>
            <person name="Poelchau M."/>
            <person name="Qu J."/>
            <person name="Schaub F."/>
            <person name="Wada-Katsumata A."/>
            <person name="Worley K.C."/>
            <person name="Xie Q."/>
            <person name="Ylla G."/>
            <person name="Poulsen M."/>
            <person name="Gibbs R.A."/>
            <person name="Schal C."/>
            <person name="Richards S."/>
            <person name="Belles X."/>
            <person name="Korb J."/>
            <person name="Bornberg-Bauer E."/>
        </authorList>
    </citation>
    <scope>NUCLEOTIDE SEQUENCE [LARGE SCALE GENOMIC DNA]</scope>
    <source>
        <tissue evidence="1">Whole body</tissue>
    </source>
</reference>
<dbReference type="InParanoid" id="A0A2J7PBY1"/>
<organism evidence="1 2">
    <name type="scientific">Cryptotermes secundus</name>
    <dbReference type="NCBI Taxonomy" id="105785"/>
    <lineage>
        <taxon>Eukaryota</taxon>
        <taxon>Metazoa</taxon>
        <taxon>Ecdysozoa</taxon>
        <taxon>Arthropoda</taxon>
        <taxon>Hexapoda</taxon>
        <taxon>Insecta</taxon>
        <taxon>Pterygota</taxon>
        <taxon>Neoptera</taxon>
        <taxon>Polyneoptera</taxon>
        <taxon>Dictyoptera</taxon>
        <taxon>Blattodea</taxon>
        <taxon>Blattoidea</taxon>
        <taxon>Termitoidae</taxon>
        <taxon>Kalotermitidae</taxon>
        <taxon>Cryptotermitinae</taxon>
        <taxon>Cryptotermes</taxon>
    </lineage>
</organism>
<accession>A0A2J7PBY1</accession>
<proteinExistence type="predicted"/>
<dbReference type="EMBL" id="NEVH01027075">
    <property type="protein sequence ID" value="PNF13832.1"/>
    <property type="molecule type" value="Genomic_DNA"/>
</dbReference>